<reference evidence="4" key="1">
    <citation type="submission" date="2022-06" db="EMBL/GenBank/DDBJ databases">
        <authorList>
            <person name="Berger JAMES D."/>
            <person name="Berger JAMES D."/>
        </authorList>
    </citation>
    <scope>NUCLEOTIDE SEQUENCE [LARGE SCALE GENOMIC DNA]</scope>
</reference>
<accession>A0AA85K009</accession>
<evidence type="ECO:0000313" key="6">
    <source>
        <dbReference type="WBParaSite" id="TREG1_68710.2"/>
    </source>
</evidence>
<feature type="domain" description="Rap-GAP" evidence="3">
    <location>
        <begin position="1457"/>
        <end position="1739"/>
    </location>
</feature>
<dbReference type="InterPro" id="IPR039930">
    <property type="entry name" value="RALGAPB"/>
</dbReference>
<dbReference type="PANTHER" id="PTHR21344">
    <property type="entry name" value="RAL GTPASE-ACTIVATING PROTEIN SUBUNIT BETA"/>
    <property type="match status" value="1"/>
</dbReference>
<evidence type="ECO:0000256" key="2">
    <source>
        <dbReference type="SAM" id="MobiDB-lite"/>
    </source>
</evidence>
<dbReference type="Gene3D" id="3.40.50.11210">
    <property type="entry name" value="Rap/Ran-GAP"/>
    <property type="match status" value="1"/>
</dbReference>
<dbReference type="PROSITE" id="PS50085">
    <property type="entry name" value="RAPGAP"/>
    <property type="match status" value="1"/>
</dbReference>
<sequence>MDSNAYKEWSPELNIIYTQLMEHESFLRLFPIDVANSIATNTVMSVKCDCSCTLLIPTSDSVSNSTDATQHDGSLSYRSDSIPVTQSASSALNQRSSFSGPNSIVRFNSPDELRWVMHAITYGLTMSPENWDVVKHSAHIYCYWIKCINSSTRSSQSNNSNASIPLILQKEPLRFLKSLLFSLAYYFLPRDTEPLGDQPKVIFTTLGQSLPVPQYSVSNELSEGSHVSTATESTSLSGLLNKQLEITRLVARTIEDLCATPAQLTPDSWDSILRFCLIVCHSILSSPLYLPSGLLHSSSSGAGSSSTTNSQMTNTAASSGSGTVGGSNSTTFLASFIDIRGSKEPAAILEATSDCVSTLLFNTWLNACNNCFPKPQLWAAFRECSKVWRHHYAFIRQWSRVSVALSINLLGIMNKSVDMNAFIPLVKSIPCDMPNENVKEAWIRILYLIGNPVDLSHERLICNTPIFEEYKKYSHNDRVRWTCVYLPYIYHQALRGLSMIVDGFLGIQPSLTIGIDPYVGVSPELYGPIGRIFQGHPSNNLFSRYTTDVPSGNTDDAELRKSLITTVGSVSGAHAGSRVVAGSFSAEKTTRKSRLASVVTSAGILASAGASGSSKSAFTPASSTLGYQHTPLSSNSVTPIDGSAPLTSTFQPSQTSSSQGSVLSSNISSIGQSATHKPISTPPLLSLLINKNPQVEHLRNLATTWLSTDSPIVLNPKRPEINSLLQLFGAWLFEASITGVKQDLNVRKKELRCTRLKNVEIYQKDRDFTVISHRASFVDSNRFQVGRAEALGIVCRIMIYARRGQLAEEYLTRFYLCLYYALSIDPMVKNDYILCTVLFYIIDLFRADLPGINILIPRVFSACQYVLKEEINMRPEFLSTTLVQRAAIHQLMSLVSIPVHFKGVHLKTLIPIVPSVKDPWSLNDMRSTMIGVICDTLSTVDDPLNFQLLLSVALALIEDMSVDEMQSTNDRNESGRFHTTSSFFNILVPLLSGNLVYKWKNDPSVMLYLLETISGLSNVRVTPADPSTYRHTVRSICEFITNQCNRERKDHKRQLHSIIVAAYYCLSSWIVQHVNLLLSDRECVWTILETIELGICGARSKSKQTKSEAPTTILKGQKPLIPSSKRVCDAAEACLSSLMSVAGSFPGPCGASTICSQLAEDNISKLVADQESNTSKHRLEFRYFWSEPGLILGLCELPANSLETIIKPKEYCHSQAPAAILIVRGPFGRHVWIMHMRQSPLTGSDSASRLGDASQQQEAINRPKPWGCFLERLITTVTNNENICPLNFPSTISDIPLVEADRTIPSLDRVGCDTGNNVRQEINTFKMLIAAHASLDKETGQRVVQEKLKTPYPDPVIEAKAPIQVVNFHSIRLLLTHLGYLSIGPYQMPQSLWSRAELKRDNQLGERPGQLNRRSPSLVNNRIMTGFSPTSPTNNTEDELLPLFPFDVENTDFSDILNNLDHMPTRTGDTLLVFYVAAGQSKIEDILGNMKIWLRLPEAFHQFLSGIGRFKDIHNHPGWTGNLQTSYHTSDEYSVPNHSNQTKNCLFEQCPDGIQSIIYYADAMTELACICPTDKFYKDEEKNEFRRFSKTSRSRAASENLSNITRGTNQGAVGVGEIGADPTGGRVAVVWLERWEDGPMHCGPDEVGMQIQNVTSQKFDCPVTIYIHPLSSGLCRIGIMRLQGRTFEAGPLQTGLILSQRCLSSFVRQTVINLSRRRRLASDSFQPPHVRRSHELFRLAEANRKIVRGQSQSSSKTDTHLCNTSNIVQSLFFKQSQIPSS</sequence>
<dbReference type="GO" id="GO:0005096">
    <property type="term" value="F:GTPase activator activity"/>
    <property type="evidence" value="ECO:0007669"/>
    <property type="project" value="UniProtKB-KW"/>
</dbReference>
<keyword evidence="1" id="KW-0343">GTPase activation</keyword>
<dbReference type="Pfam" id="PF20412">
    <property type="entry name" value="RALGAPB_N"/>
    <property type="match status" value="1"/>
</dbReference>
<evidence type="ECO:0000313" key="4">
    <source>
        <dbReference type="Proteomes" id="UP000050795"/>
    </source>
</evidence>
<reference evidence="5 6" key="2">
    <citation type="submission" date="2023-11" db="UniProtKB">
        <authorList>
            <consortium name="WormBaseParasite"/>
        </authorList>
    </citation>
    <scope>IDENTIFICATION</scope>
</reference>
<evidence type="ECO:0000313" key="5">
    <source>
        <dbReference type="WBParaSite" id="TREG1_68710.1"/>
    </source>
</evidence>
<feature type="region of interest" description="Disordered" evidence="2">
    <location>
        <begin position="633"/>
        <end position="664"/>
    </location>
</feature>
<dbReference type="WBParaSite" id="TREG1_68710.2">
    <property type="protein sequence ID" value="TREG1_68710.2"/>
    <property type="gene ID" value="TREG1_68710"/>
</dbReference>
<protein>
    <recommendedName>
        <fullName evidence="3">Rap-GAP domain-containing protein</fullName>
    </recommendedName>
</protein>
<dbReference type="GO" id="GO:0051056">
    <property type="term" value="P:regulation of small GTPase mediated signal transduction"/>
    <property type="evidence" value="ECO:0007669"/>
    <property type="project" value="InterPro"/>
</dbReference>
<organism evidence="4 5">
    <name type="scientific">Trichobilharzia regenti</name>
    <name type="common">Nasal bird schistosome</name>
    <dbReference type="NCBI Taxonomy" id="157069"/>
    <lineage>
        <taxon>Eukaryota</taxon>
        <taxon>Metazoa</taxon>
        <taxon>Spiralia</taxon>
        <taxon>Lophotrochozoa</taxon>
        <taxon>Platyhelminthes</taxon>
        <taxon>Trematoda</taxon>
        <taxon>Digenea</taxon>
        <taxon>Strigeidida</taxon>
        <taxon>Schistosomatoidea</taxon>
        <taxon>Schistosomatidae</taxon>
        <taxon>Trichobilharzia</taxon>
    </lineage>
</organism>
<dbReference type="InterPro" id="IPR046859">
    <property type="entry name" value="RGPA/RALGAPB_N"/>
</dbReference>
<dbReference type="Proteomes" id="UP000050795">
    <property type="component" value="Unassembled WGS sequence"/>
</dbReference>
<name>A0AA85K009_TRIRE</name>
<evidence type="ECO:0000256" key="1">
    <source>
        <dbReference type="ARBA" id="ARBA00022468"/>
    </source>
</evidence>
<proteinExistence type="predicted"/>
<dbReference type="WBParaSite" id="TREG1_68710.1">
    <property type="protein sequence ID" value="TREG1_68710.1"/>
    <property type="gene ID" value="TREG1_68710"/>
</dbReference>
<dbReference type="PANTHER" id="PTHR21344:SF1">
    <property type="entry name" value="RAL GTPASE-ACTIVATING PROTEIN SUBUNIT BETA"/>
    <property type="match status" value="1"/>
</dbReference>
<dbReference type="InterPro" id="IPR035974">
    <property type="entry name" value="Rap/Ran-GAP_sf"/>
</dbReference>
<evidence type="ECO:0000259" key="3">
    <source>
        <dbReference type="PROSITE" id="PS50085"/>
    </source>
</evidence>
<dbReference type="SUPFAM" id="SSF111347">
    <property type="entry name" value="Rap/Ran-GAP"/>
    <property type="match status" value="2"/>
</dbReference>
<dbReference type="InterPro" id="IPR000331">
    <property type="entry name" value="Rap/Ran_GAP_dom"/>
</dbReference>
<feature type="region of interest" description="Disordered" evidence="2">
    <location>
        <begin position="61"/>
        <end position="80"/>
    </location>
</feature>
<feature type="compositionally biased region" description="Low complexity" evidence="2">
    <location>
        <begin position="647"/>
        <end position="664"/>
    </location>
</feature>
<keyword evidence="4" id="KW-1185">Reference proteome</keyword>
<feature type="region of interest" description="Disordered" evidence="2">
    <location>
        <begin position="301"/>
        <end position="325"/>
    </location>
</feature>